<feature type="compositionally biased region" description="Basic residues" evidence="10">
    <location>
        <begin position="1"/>
        <end position="11"/>
    </location>
</feature>
<dbReference type="OMA" id="ATKWHTV"/>
<evidence type="ECO:0000256" key="9">
    <source>
        <dbReference type="ARBA" id="ARBA00043878"/>
    </source>
</evidence>
<keyword evidence="2" id="KW-0690">Ribosome biogenesis</keyword>
<evidence type="ECO:0000256" key="3">
    <source>
        <dbReference type="ARBA" id="ARBA00022552"/>
    </source>
</evidence>
<dbReference type="GeneID" id="8440259"/>
<dbReference type="EMBL" id="CH476619">
    <property type="protein sequence ID" value="EEP82943.1"/>
    <property type="molecule type" value="Genomic_DNA"/>
</dbReference>
<dbReference type="PANTHER" id="PTHR23149">
    <property type="entry name" value="G PATCH DOMAIN CONTAINING PROTEIN"/>
    <property type="match status" value="1"/>
</dbReference>
<accession>C4K057</accession>
<sequence length="302" mass="33856">MGLAGPKKRSKISHDPNNTTWSRSTTGYGHRIMSAQGWTPGSFLGAPNAAHSSSYTSASSSHIRVVLKDDTLGLGARPRNPLAEDEPTGLDAFKDLLGRLNGKSETELVQEQRRREDIKLLSYVERRWKTMAFIPGGYLVKEDSIDDLSDEHEAAGRDSSGLVKESLKTTRTCHKTEDRKETTADSAKINKSADKQANVTASELESYSKRNKKKSKKRKEIEAQAEESERKPHISIEASSPVDKPTAKLKRKRETAIEIKEHRPLGRHVIRNRYIQQKKMALMDTKSLNENPMHLVRSIESA</sequence>
<dbReference type="STRING" id="336963.C4K057"/>
<dbReference type="HOGENOM" id="CLU_052839_0_0_1"/>
<dbReference type="OrthoDB" id="29523at2759"/>
<keyword evidence="13" id="KW-1185">Reference proteome</keyword>
<evidence type="ECO:0000256" key="8">
    <source>
        <dbReference type="ARBA" id="ARBA00041961"/>
    </source>
</evidence>
<dbReference type="eggNOG" id="KOG2809">
    <property type="taxonomic scope" value="Eukaryota"/>
</dbReference>
<dbReference type="GO" id="GO:0006364">
    <property type="term" value="P:rRNA processing"/>
    <property type="evidence" value="ECO:0007669"/>
    <property type="project" value="UniProtKB-KW"/>
</dbReference>
<comment type="similarity">
    <text evidence="5">Belongs to the PINX1 family.</text>
</comment>
<gene>
    <name evidence="12" type="ORF">UREG_07808</name>
</gene>
<dbReference type="KEGG" id="ure:UREG_07808"/>
<feature type="compositionally biased region" description="Polar residues" evidence="10">
    <location>
        <begin position="15"/>
        <end position="26"/>
    </location>
</feature>
<feature type="domain" description="G-patch" evidence="11">
    <location>
        <begin position="25"/>
        <end position="79"/>
    </location>
</feature>
<dbReference type="GO" id="GO:0003676">
    <property type="term" value="F:nucleic acid binding"/>
    <property type="evidence" value="ECO:0007669"/>
    <property type="project" value="InterPro"/>
</dbReference>
<dbReference type="AlphaFoldDB" id="C4K057"/>
<comment type="function">
    <text evidence="9">Involved in rRNA-processing at A0, A1 and A2 sites and negatively regulates telomerase.</text>
</comment>
<dbReference type="InterPro" id="IPR000467">
    <property type="entry name" value="G_patch_dom"/>
</dbReference>
<dbReference type="PROSITE" id="PS50174">
    <property type="entry name" value="G_PATCH"/>
    <property type="match status" value="1"/>
</dbReference>
<evidence type="ECO:0000256" key="4">
    <source>
        <dbReference type="ARBA" id="ARBA00023242"/>
    </source>
</evidence>
<feature type="compositionally biased region" description="Basic and acidic residues" evidence="10">
    <location>
        <begin position="174"/>
        <end position="183"/>
    </location>
</feature>
<dbReference type="Proteomes" id="UP000002058">
    <property type="component" value="Unassembled WGS sequence"/>
</dbReference>
<evidence type="ECO:0000256" key="1">
    <source>
        <dbReference type="ARBA" id="ARBA00004604"/>
    </source>
</evidence>
<evidence type="ECO:0000256" key="6">
    <source>
        <dbReference type="ARBA" id="ARBA00040137"/>
    </source>
</evidence>
<feature type="compositionally biased region" description="Basic residues" evidence="10">
    <location>
        <begin position="209"/>
        <end position="218"/>
    </location>
</feature>
<dbReference type="VEuPathDB" id="FungiDB:UREG_07808"/>
<feature type="region of interest" description="Disordered" evidence="10">
    <location>
        <begin position="1"/>
        <end position="26"/>
    </location>
</feature>
<keyword evidence="4" id="KW-0539">Nucleus</keyword>
<name>C4K057_UNCRE</name>
<evidence type="ECO:0000313" key="13">
    <source>
        <dbReference type="Proteomes" id="UP000002058"/>
    </source>
</evidence>
<evidence type="ECO:0000256" key="5">
    <source>
        <dbReference type="ARBA" id="ARBA00038007"/>
    </source>
</evidence>
<evidence type="ECO:0000313" key="12">
    <source>
        <dbReference type="EMBL" id="EEP82943.1"/>
    </source>
</evidence>
<dbReference type="InParanoid" id="C4K057"/>
<reference evidence="13" key="1">
    <citation type="journal article" date="2009" name="Genome Res.">
        <title>Comparative genomic analyses of the human fungal pathogens Coccidioides and their relatives.</title>
        <authorList>
            <person name="Sharpton T.J."/>
            <person name="Stajich J.E."/>
            <person name="Rounsley S.D."/>
            <person name="Gardner M.J."/>
            <person name="Wortman J.R."/>
            <person name="Jordar V.S."/>
            <person name="Maiti R."/>
            <person name="Kodira C.D."/>
            <person name="Neafsey D.E."/>
            <person name="Zeng Q."/>
            <person name="Hung C.-Y."/>
            <person name="McMahan C."/>
            <person name="Muszewska A."/>
            <person name="Grynberg M."/>
            <person name="Mandel M.A."/>
            <person name="Kellner E.M."/>
            <person name="Barker B.M."/>
            <person name="Galgiani J.N."/>
            <person name="Orbach M.J."/>
            <person name="Kirkland T.N."/>
            <person name="Cole G.T."/>
            <person name="Henn M.R."/>
            <person name="Birren B.W."/>
            <person name="Taylor J.W."/>
        </authorList>
    </citation>
    <scope>NUCLEOTIDE SEQUENCE [LARGE SCALE GENOMIC DNA]</scope>
    <source>
        <strain evidence="13">UAMH 1704</strain>
    </source>
</reference>
<evidence type="ECO:0000256" key="7">
    <source>
        <dbReference type="ARBA" id="ARBA00040376"/>
    </source>
</evidence>
<proteinExistence type="inferred from homology"/>
<dbReference type="InterPro" id="IPR050656">
    <property type="entry name" value="PINX1"/>
</dbReference>
<dbReference type="PANTHER" id="PTHR23149:SF31">
    <property type="entry name" value="PROTEIN PXR1"/>
    <property type="match status" value="1"/>
</dbReference>
<comment type="subcellular location">
    <subcellularLocation>
        <location evidence="1">Nucleus</location>
        <location evidence="1">Nucleolus</location>
    </subcellularLocation>
</comment>
<feature type="compositionally biased region" description="Basic and acidic residues" evidence="10">
    <location>
        <begin position="219"/>
        <end position="234"/>
    </location>
</feature>
<dbReference type="RefSeq" id="XP_002583035.1">
    <property type="nucleotide sequence ID" value="XM_002582989.1"/>
</dbReference>
<evidence type="ECO:0000256" key="2">
    <source>
        <dbReference type="ARBA" id="ARBA00022517"/>
    </source>
</evidence>
<keyword evidence="3" id="KW-0698">rRNA processing</keyword>
<feature type="compositionally biased region" description="Polar residues" evidence="10">
    <location>
        <begin position="195"/>
        <end position="205"/>
    </location>
</feature>
<protein>
    <recommendedName>
        <fullName evidence="7">Protein PXR1</fullName>
    </recommendedName>
    <alternativeName>
        <fullName evidence="8">PinX1-related protein 1</fullName>
    </alternativeName>
    <alternativeName>
        <fullName evidence="6">Protein pxr1</fullName>
    </alternativeName>
</protein>
<evidence type="ECO:0000256" key="10">
    <source>
        <dbReference type="SAM" id="MobiDB-lite"/>
    </source>
</evidence>
<organism evidence="12 13">
    <name type="scientific">Uncinocarpus reesii (strain UAMH 1704)</name>
    <dbReference type="NCBI Taxonomy" id="336963"/>
    <lineage>
        <taxon>Eukaryota</taxon>
        <taxon>Fungi</taxon>
        <taxon>Dikarya</taxon>
        <taxon>Ascomycota</taxon>
        <taxon>Pezizomycotina</taxon>
        <taxon>Eurotiomycetes</taxon>
        <taxon>Eurotiomycetidae</taxon>
        <taxon>Onygenales</taxon>
        <taxon>Onygenaceae</taxon>
        <taxon>Uncinocarpus</taxon>
    </lineage>
</organism>
<dbReference type="GO" id="GO:0005730">
    <property type="term" value="C:nucleolus"/>
    <property type="evidence" value="ECO:0007669"/>
    <property type="project" value="UniProtKB-SubCell"/>
</dbReference>
<evidence type="ECO:0000259" key="11">
    <source>
        <dbReference type="PROSITE" id="PS50174"/>
    </source>
</evidence>
<feature type="region of interest" description="Disordered" evidence="10">
    <location>
        <begin position="151"/>
        <end position="249"/>
    </location>
</feature>